<dbReference type="Proteomes" id="UP000256779">
    <property type="component" value="Unassembled WGS sequence"/>
</dbReference>
<feature type="region of interest" description="Disordered" evidence="1">
    <location>
        <begin position="45"/>
        <end position="71"/>
    </location>
</feature>
<dbReference type="OrthoDB" id="1490051at2"/>
<comment type="caution">
    <text evidence="3">The sequence shown here is derived from an EMBL/GenBank/DDBJ whole genome shotgun (WGS) entry which is preliminary data.</text>
</comment>
<protein>
    <submittedName>
        <fullName evidence="3">Putative secreted protein (Por secretion system target)</fullName>
    </submittedName>
</protein>
<evidence type="ECO:0000313" key="3">
    <source>
        <dbReference type="EMBL" id="RED96654.1"/>
    </source>
</evidence>
<dbReference type="EMBL" id="QREG01000014">
    <property type="protein sequence ID" value="RED96654.1"/>
    <property type="molecule type" value="Genomic_DNA"/>
</dbReference>
<dbReference type="GO" id="GO:0004553">
    <property type="term" value="F:hydrolase activity, hydrolyzing O-glycosyl compounds"/>
    <property type="evidence" value="ECO:0007669"/>
    <property type="project" value="UniProtKB-ARBA"/>
</dbReference>
<proteinExistence type="predicted"/>
<dbReference type="Pfam" id="PF18962">
    <property type="entry name" value="Por_Secre_tail"/>
    <property type="match status" value="1"/>
</dbReference>
<evidence type="ECO:0000256" key="1">
    <source>
        <dbReference type="SAM" id="MobiDB-lite"/>
    </source>
</evidence>
<evidence type="ECO:0000313" key="4">
    <source>
        <dbReference type="Proteomes" id="UP000256779"/>
    </source>
</evidence>
<dbReference type="SUPFAM" id="SSF49899">
    <property type="entry name" value="Concanavalin A-like lectins/glucanases"/>
    <property type="match status" value="2"/>
</dbReference>
<organism evidence="3 4">
    <name type="scientific">Marinoscillum furvescens DSM 4134</name>
    <dbReference type="NCBI Taxonomy" id="1122208"/>
    <lineage>
        <taxon>Bacteria</taxon>
        <taxon>Pseudomonadati</taxon>
        <taxon>Bacteroidota</taxon>
        <taxon>Cytophagia</taxon>
        <taxon>Cytophagales</taxon>
        <taxon>Reichenbachiellaceae</taxon>
        <taxon>Marinoscillum</taxon>
    </lineage>
</organism>
<sequence length="1052" mass="113698">MKALSYFYTFFLAITIYAQTGPGGVGNDTNVRFWYRANSINQANSTSVSSWSNDGGNTKNAEQSTGSEQPTFLTNQINGFPALSFDGTNDNLGIANDSDLNNGGPWATRTFYMVIRTGANVTNRQMIFEEGGGTRGLNIYIFNGNLYFGAWNEANDGAGSPWGFSSISTAISTNTTYILTYVMDGNNTSTGTITGYLDGTQFGTINNVGLLYNHNSTYIGGKVNSSRYETGSSSGSGDYFSGLIAEWIIQNDVPNFTERVATENYLAAKYGLSIANDYYTMDNVANGNYDYEVAGLGQFSAGDNHTDSQGSSIFRFSNPGGLGNFEYFGWGHDNGDDSFTSNTSDIPSAEGIGGRMDRLWRPTMGGTINSFDLTVSISNSSCVTTADNLFLLVDLDNDGTFADETVSGGGVIQLTDIGGGDYQITNLTIMANGRRFTIGIDGKAPTSFVTVPGPGGVGDDSINRFWFDVEDLSQTDNTTVQTWTNKGGTAENFFQNTVSARPLYRENQQNGVAQLVFDGINDFYTMNNNNDLNLGGPAYKRSFVVQFTTGVDVITRQVIFEEGGASRGLNIYIFNGELYIGGWNLNDDGADAPWGFVSTATTVSANTDYIVTYIFDGNSCLDGTITMYLNGAQIGQIPAIGGLYEHTGDIGLGAKYNDTYYENGGSNNDGDYFSGAIGEFIAYNVALNNPQRILIENYLSSKFDIALSTNDFYDEDGAGQGDYDFDVAGIGRENALAYENDGQGEGILRMRNPSDLGDDEYLIWGHNNALLEAGNESDVPAGVEGRLHRVWRMSETNSSGSAVDVGSVDIRWDLSAFPSTNASDLALLIDTDNDGTFADETAIFGATDLGGGVFEFAGVTGVVDGRRMTLGSADLSQTSLPVDLLSFDVKIKATNVEISWKTASELNNDYFTIEKSRDGITFITVAQLIGAGTHNAPLSYTYTDTNPGEGLWYYRLKQTDFDGTTEVFEMRRVEIAGAPAKIIQVFPNPTSDFVTLSGAGAETSIFDAEGTNLNSEVQSLVKGENIEFDFRGLENGVYYIRTNAQTLRVIKR</sequence>
<dbReference type="Gene3D" id="2.60.120.200">
    <property type="match status" value="2"/>
</dbReference>
<evidence type="ECO:0000259" key="2">
    <source>
        <dbReference type="Pfam" id="PF18962"/>
    </source>
</evidence>
<gene>
    <name evidence="3" type="ORF">C7460_114112</name>
</gene>
<dbReference type="InterPro" id="IPR013320">
    <property type="entry name" value="ConA-like_dom_sf"/>
</dbReference>
<accession>A0A3D9L2P6</accession>
<reference evidence="3 4" key="1">
    <citation type="submission" date="2018-07" db="EMBL/GenBank/DDBJ databases">
        <title>Genomic Encyclopedia of Type Strains, Phase IV (KMG-IV): sequencing the most valuable type-strain genomes for metagenomic binning, comparative biology and taxonomic classification.</title>
        <authorList>
            <person name="Goeker M."/>
        </authorList>
    </citation>
    <scope>NUCLEOTIDE SEQUENCE [LARGE SCALE GENOMIC DNA]</scope>
    <source>
        <strain evidence="3 4">DSM 4134</strain>
    </source>
</reference>
<dbReference type="InterPro" id="IPR026444">
    <property type="entry name" value="Secre_tail"/>
</dbReference>
<keyword evidence="4" id="KW-1185">Reference proteome</keyword>
<dbReference type="GO" id="GO:0005975">
    <property type="term" value="P:carbohydrate metabolic process"/>
    <property type="evidence" value="ECO:0007669"/>
    <property type="project" value="UniProtKB-ARBA"/>
</dbReference>
<dbReference type="RefSeq" id="WP_115868937.1">
    <property type="nucleotide sequence ID" value="NZ_QREG01000014.1"/>
</dbReference>
<feature type="domain" description="Secretion system C-terminal sorting" evidence="2">
    <location>
        <begin position="985"/>
        <end position="1051"/>
    </location>
</feature>
<name>A0A3D9L2P6_MARFU</name>
<dbReference type="AlphaFoldDB" id="A0A3D9L2P6"/>